<dbReference type="STRING" id="1884261.A0A5C3QLD1"/>
<dbReference type="InterPro" id="IPR026893">
    <property type="entry name" value="Tyr/Ser_Pase_IphP-type"/>
</dbReference>
<dbReference type="PROSITE" id="PS00383">
    <property type="entry name" value="TYR_PHOSPHATASE_1"/>
    <property type="match status" value="1"/>
</dbReference>
<dbReference type="InterPro" id="IPR000387">
    <property type="entry name" value="Tyr_Pase_dom"/>
</dbReference>
<dbReference type="Pfam" id="PF13350">
    <property type="entry name" value="Y_phosphatase3"/>
    <property type="match status" value="1"/>
</dbReference>
<dbReference type="EMBL" id="ML178835">
    <property type="protein sequence ID" value="TFK99183.1"/>
    <property type="molecule type" value="Genomic_DNA"/>
</dbReference>
<accession>A0A5C3QLD1</accession>
<dbReference type="PROSITE" id="PS50056">
    <property type="entry name" value="TYR_PHOSPHATASE_2"/>
    <property type="match status" value="1"/>
</dbReference>
<name>A0A5C3QLD1_9AGAR</name>
<dbReference type="InterPro" id="IPR029021">
    <property type="entry name" value="Prot-tyrosine_phosphatase-like"/>
</dbReference>
<evidence type="ECO:0000313" key="2">
    <source>
        <dbReference type="EMBL" id="TFK99183.1"/>
    </source>
</evidence>
<dbReference type="Gene3D" id="3.90.190.10">
    <property type="entry name" value="Protein tyrosine phosphatase superfamily"/>
    <property type="match status" value="1"/>
</dbReference>
<dbReference type="AlphaFoldDB" id="A0A5C3QLD1"/>
<gene>
    <name evidence="2" type="ORF">BDV98DRAFT_551914</name>
</gene>
<dbReference type="SUPFAM" id="SSF52799">
    <property type="entry name" value="(Phosphotyrosine protein) phosphatases II"/>
    <property type="match status" value="1"/>
</dbReference>
<feature type="domain" description="Tyrosine specific protein phosphatases" evidence="1">
    <location>
        <begin position="133"/>
        <end position="184"/>
    </location>
</feature>
<dbReference type="PANTHER" id="PTHR31126:SF1">
    <property type="entry name" value="TYROSINE SPECIFIC PROTEIN PHOSPHATASES DOMAIN-CONTAINING PROTEIN"/>
    <property type="match status" value="1"/>
</dbReference>
<evidence type="ECO:0000259" key="1">
    <source>
        <dbReference type="PROSITE" id="PS50056"/>
    </source>
</evidence>
<dbReference type="PANTHER" id="PTHR31126">
    <property type="entry name" value="TYROSINE-PROTEIN PHOSPHATASE"/>
    <property type="match status" value="1"/>
</dbReference>
<proteinExistence type="predicted"/>
<dbReference type="GO" id="GO:0004721">
    <property type="term" value="F:phosphoprotein phosphatase activity"/>
    <property type="evidence" value="ECO:0007669"/>
    <property type="project" value="InterPro"/>
</dbReference>
<keyword evidence="3" id="KW-1185">Reference proteome</keyword>
<sequence>MEAGNLLPLDPVYVAERLSQPPFVTVDGVLNCRDLGNYTSSKYPGRFTRPGVVYRSAEVHGMTEKGKAQFQALGIRKVFDLRSETEIEKYQRDTPHPSVEGVEIVHCPIFQKEDYSPEVMAKRFQLYASGKTEAFMELYTQILDHAGKTFGLIFRHIRDYPSEGIVFHCTAGKDRTGVLAALILELAGVDDKTIADDYSLTKVGREPAREMIMARLSKEPLFASNNEAAMNMFSSRAETMLSFLTFLREKYGGAEAYLKSHCGFTEDDIVTIRERLLVSKDDSAQ</sequence>
<dbReference type="OrthoDB" id="449382at2759"/>
<reference evidence="2 3" key="1">
    <citation type="journal article" date="2019" name="Nat. Ecol. Evol.">
        <title>Megaphylogeny resolves global patterns of mushroom evolution.</title>
        <authorList>
            <person name="Varga T."/>
            <person name="Krizsan K."/>
            <person name="Foldi C."/>
            <person name="Dima B."/>
            <person name="Sanchez-Garcia M."/>
            <person name="Sanchez-Ramirez S."/>
            <person name="Szollosi G.J."/>
            <person name="Szarkandi J.G."/>
            <person name="Papp V."/>
            <person name="Albert L."/>
            <person name="Andreopoulos W."/>
            <person name="Angelini C."/>
            <person name="Antonin V."/>
            <person name="Barry K.W."/>
            <person name="Bougher N.L."/>
            <person name="Buchanan P."/>
            <person name="Buyck B."/>
            <person name="Bense V."/>
            <person name="Catcheside P."/>
            <person name="Chovatia M."/>
            <person name="Cooper J."/>
            <person name="Damon W."/>
            <person name="Desjardin D."/>
            <person name="Finy P."/>
            <person name="Geml J."/>
            <person name="Haridas S."/>
            <person name="Hughes K."/>
            <person name="Justo A."/>
            <person name="Karasinski D."/>
            <person name="Kautmanova I."/>
            <person name="Kiss B."/>
            <person name="Kocsube S."/>
            <person name="Kotiranta H."/>
            <person name="LaButti K.M."/>
            <person name="Lechner B.E."/>
            <person name="Liimatainen K."/>
            <person name="Lipzen A."/>
            <person name="Lukacs Z."/>
            <person name="Mihaltcheva S."/>
            <person name="Morgado L.N."/>
            <person name="Niskanen T."/>
            <person name="Noordeloos M.E."/>
            <person name="Ohm R.A."/>
            <person name="Ortiz-Santana B."/>
            <person name="Ovrebo C."/>
            <person name="Racz N."/>
            <person name="Riley R."/>
            <person name="Savchenko A."/>
            <person name="Shiryaev A."/>
            <person name="Soop K."/>
            <person name="Spirin V."/>
            <person name="Szebenyi C."/>
            <person name="Tomsovsky M."/>
            <person name="Tulloss R.E."/>
            <person name="Uehling J."/>
            <person name="Grigoriev I.V."/>
            <person name="Vagvolgyi C."/>
            <person name="Papp T."/>
            <person name="Martin F.M."/>
            <person name="Miettinen O."/>
            <person name="Hibbett D.S."/>
            <person name="Nagy L.G."/>
        </authorList>
    </citation>
    <scope>NUCLEOTIDE SEQUENCE [LARGE SCALE GENOMIC DNA]</scope>
    <source>
        <strain evidence="2 3">CBS 309.79</strain>
    </source>
</reference>
<evidence type="ECO:0000313" key="3">
    <source>
        <dbReference type="Proteomes" id="UP000305067"/>
    </source>
</evidence>
<protein>
    <submittedName>
        <fullName evidence="2">Protein-tyrosine phosphatase-like protein</fullName>
    </submittedName>
</protein>
<dbReference type="InterPro" id="IPR016130">
    <property type="entry name" value="Tyr_Pase_AS"/>
</dbReference>
<dbReference type="Proteomes" id="UP000305067">
    <property type="component" value="Unassembled WGS sequence"/>
</dbReference>
<organism evidence="2 3">
    <name type="scientific">Pterulicium gracile</name>
    <dbReference type="NCBI Taxonomy" id="1884261"/>
    <lineage>
        <taxon>Eukaryota</taxon>
        <taxon>Fungi</taxon>
        <taxon>Dikarya</taxon>
        <taxon>Basidiomycota</taxon>
        <taxon>Agaricomycotina</taxon>
        <taxon>Agaricomycetes</taxon>
        <taxon>Agaricomycetidae</taxon>
        <taxon>Agaricales</taxon>
        <taxon>Pleurotineae</taxon>
        <taxon>Pterulaceae</taxon>
        <taxon>Pterulicium</taxon>
    </lineage>
</organism>